<dbReference type="AlphaFoldDB" id="A0A6C2TWU0"/>
<dbReference type="InterPro" id="IPR005084">
    <property type="entry name" value="CBM6"/>
</dbReference>
<dbReference type="Proteomes" id="UP000366872">
    <property type="component" value="Unassembled WGS sequence"/>
</dbReference>
<dbReference type="SUPFAM" id="SSF51126">
    <property type="entry name" value="Pectin lyase-like"/>
    <property type="match status" value="1"/>
</dbReference>
<sequence>MTHIAISKICFFSVLLLLAVSAPAVDFVWDNSEGDNDFANPLNWVGDAFLASETAVVDLAGINKAVLGSGSPANIDVLRIGYNGSDGAFEQTGGTLTATSNPGAVSRVGNGSGKTGSWLMTGGTANINAIQLGLGSGTGDLTLAGGTMAIARGYNDYSLHVGAGGTGMIEIAGGSLNTRTGVIIGNGSTFKVTGSAAATIGIGSHGLLDGRWMQAAGGVLCVGIDTTPTGVSKIFVDEIDGTTGVSWDGNVTFEAGSLLDVGYLAATNPGTFTVMEWDGVVTNNGLAFAPSVDTNVWSFNVDALNKRLTVTAAGTAPGRTAVTVNSLAGLKLYLNATDHDVTMAPGTYRITPADVTSGLFPDSHLFEFIGSSNVYDFTGVTFEIETDVFQSFGGIDVKEIAVFGEGQVLKNLTLTDIGNTRPSKTALGVLLDGVGNRVEGFNVTVRGSQPYGYGDIFGKGSGYVIKHFKHSAILVRGEDNHLLNCKVFHRAYGHGIFCQGSINAVIEGCYVEGEVRSSDDVLAEAGSGSSADNVDFRTNWGEDENGENGYTLQPGWMFSCQEDGIRCYNTGVGLEGTNTVNTANIQVIDCTVNQMRSGVTIGFCNNTKYVENCVVLGVEGGYWVGTEGEIVECAGNAVYGKLLGNAYQTDRDSVVDLTVLDNTGRYGNTILAYTGGSRHDLTFRSRDAYVDPNLRIMIAGIRTGIREYVVNPTYNDFSTTDVELYNHTQYPVEMNTKSTGTSGRTDGSVVDYGTGNSLAQIPVTTAGGYGVVQTIQAEEFSTQSGASIQTRGDGIRHMGAANDGDWICFEDFFMGSGPNRFEAFVMGGAAAGSIELRLDGAAGTLIGTCPVAAGSGAWVAETITLNEPRGKRDLYLVFKGTAGALPGLDRFRFYVEFPGRKAAKGLVGHWKFDETAGTVASDSSGYGHHGTMANAAWVSGKKGGALDFGAGASTVSIPSNAFDSVQEEITIACWAFGDAAQPTADSLFYAVDGSTRVLNIHLPYSDSTVYWDAGNDGGYDRISTNAASADYEGSWAHWVFTKNSKTGNMRIYRNGEMWHHAAFLQKEMRGITAASIGSQIGGAANYKGMIDDVRLYDVELMEHEVTQLYGSYAYTDAGTPHSWLDAHALVTGGDYAAADAQDADSDGLLNGREYWAGTDPTNAASVFRITDAESVGNQLFFDWSAVTGKTYDVWFKTNLMETAWVLSDSGILGIEPECTSTVLTDHATGFIQVEVER</sequence>
<proteinExistence type="predicted"/>
<dbReference type="GO" id="GO:0030246">
    <property type="term" value="F:carbohydrate binding"/>
    <property type="evidence" value="ECO:0007669"/>
    <property type="project" value="InterPro"/>
</dbReference>
<dbReference type="SUPFAM" id="SSF49899">
    <property type="entry name" value="Concanavalin A-like lectins/glucanases"/>
    <property type="match status" value="1"/>
</dbReference>
<evidence type="ECO:0000256" key="2">
    <source>
        <dbReference type="SAM" id="SignalP"/>
    </source>
</evidence>
<dbReference type="GO" id="GO:0045493">
    <property type="term" value="P:xylan catabolic process"/>
    <property type="evidence" value="ECO:0007669"/>
    <property type="project" value="UniProtKB-KW"/>
</dbReference>
<organism evidence="4 5">
    <name type="scientific">Pontiella desulfatans</name>
    <dbReference type="NCBI Taxonomy" id="2750659"/>
    <lineage>
        <taxon>Bacteria</taxon>
        <taxon>Pseudomonadati</taxon>
        <taxon>Kiritimatiellota</taxon>
        <taxon>Kiritimatiellia</taxon>
        <taxon>Kiritimatiellales</taxon>
        <taxon>Pontiellaceae</taxon>
        <taxon>Pontiella</taxon>
    </lineage>
</organism>
<gene>
    <name evidence="4" type="primary">xynZ_2</name>
    <name evidence="4" type="ORF">PDESU_00327</name>
</gene>
<keyword evidence="1 2" id="KW-0732">Signal</keyword>
<keyword evidence="5" id="KW-1185">Reference proteome</keyword>
<dbReference type="InterPro" id="IPR006584">
    <property type="entry name" value="Cellulose-bd_IV"/>
</dbReference>
<dbReference type="Pfam" id="PF03422">
    <property type="entry name" value="CBM_6"/>
    <property type="match status" value="1"/>
</dbReference>
<keyword evidence="4" id="KW-0624">Polysaccharide degradation</keyword>
<dbReference type="InterPro" id="IPR008979">
    <property type="entry name" value="Galactose-bd-like_sf"/>
</dbReference>
<dbReference type="RefSeq" id="WP_168441888.1">
    <property type="nucleotide sequence ID" value="NZ_CAAHFG010000001.1"/>
</dbReference>
<dbReference type="GO" id="GO:0016798">
    <property type="term" value="F:hydrolase activity, acting on glycosyl bonds"/>
    <property type="evidence" value="ECO:0007669"/>
    <property type="project" value="UniProtKB-KW"/>
</dbReference>
<keyword evidence="4" id="KW-0326">Glycosidase</keyword>
<dbReference type="SUPFAM" id="SSF49785">
    <property type="entry name" value="Galactose-binding domain-like"/>
    <property type="match status" value="1"/>
</dbReference>
<evidence type="ECO:0000259" key="3">
    <source>
        <dbReference type="PROSITE" id="PS51175"/>
    </source>
</evidence>
<feature type="signal peptide" evidence="2">
    <location>
        <begin position="1"/>
        <end position="24"/>
    </location>
</feature>
<name>A0A6C2TWU0_PONDE</name>
<accession>A0A6C2TWU0</accession>
<dbReference type="InterPro" id="IPR011050">
    <property type="entry name" value="Pectin_lyase_fold/virulence"/>
</dbReference>
<keyword evidence="4" id="KW-0858">Xylan degradation</keyword>
<keyword evidence="4" id="KW-0378">Hydrolase</keyword>
<dbReference type="InterPro" id="IPR013320">
    <property type="entry name" value="ConA-like_dom_sf"/>
</dbReference>
<evidence type="ECO:0000313" key="5">
    <source>
        <dbReference type="Proteomes" id="UP000366872"/>
    </source>
</evidence>
<dbReference type="SMART" id="SM00606">
    <property type="entry name" value="CBD_IV"/>
    <property type="match status" value="1"/>
</dbReference>
<protein>
    <submittedName>
        <fullName evidence="4">Endo-1,4-beta-xylanase Z</fullName>
    </submittedName>
</protein>
<evidence type="ECO:0000313" key="4">
    <source>
        <dbReference type="EMBL" id="VGO11781.1"/>
    </source>
</evidence>
<dbReference type="Pfam" id="PF13385">
    <property type="entry name" value="Laminin_G_3"/>
    <property type="match status" value="1"/>
</dbReference>
<reference evidence="4 5" key="1">
    <citation type="submission" date="2019-04" db="EMBL/GenBank/DDBJ databases">
        <authorList>
            <person name="Van Vliet M D."/>
        </authorList>
    </citation>
    <scope>NUCLEOTIDE SEQUENCE [LARGE SCALE GENOMIC DNA]</scope>
    <source>
        <strain evidence="4 5">F1</strain>
    </source>
</reference>
<feature type="domain" description="CBM6" evidence="3">
    <location>
        <begin position="773"/>
        <end position="894"/>
    </location>
</feature>
<feature type="chain" id="PRO_5025616805" evidence="2">
    <location>
        <begin position="25"/>
        <end position="1237"/>
    </location>
</feature>
<dbReference type="Gene3D" id="2.60.120.260">
    <property type="entry name" value="Galactose-binding domain-like"/>
    <property type="match status" value="1"/>
</dbReference>
<dbReference type="Gene3D" id="2.60.120.200">
    <property type="match status" value="1"/>
</dbReference>
<dbReference type="CDD" id="cd04084">
    <property type="entry name" value="CBM6_xylanase-like"/>
    <property type="match status" value="1"/>
</dbReference>
<dbReference type="PROSITE" id="PS51175">
    <property type="entry name" value="CBM6"/>
    <property type="match status" value="1"/>
</dbReference>
<dbReference type="EMBL" id="CAAHFG010000001">
    <property type="protein sequence ID" value="VGO11781.1"/>
    <property type="molecule type" value="Genomic_DNA"/>
</dbReference>
<evidence type="ECO:0000256" key="1">
    <source>
        <dbReference type="ARBA" id="ARBA00022729"/>
    </source>
</evidence>
<keyword evidence="4" id="KW-0119">Carbohydrate metabolism</keyword>